<accession>A0A841KUN1</accession>
<dbReference type="EMBL" id="JACHEN010000023">
    <property type="protein sequence ID" value="MBB6217356.1"/>
    <property type="molecule type" value="Genomic_DNA"/>
</dbReference>
<evidence type="ECO:0008006" key="3">
    <source>
        <dbReference type="Google" id="ProtNLM"/>
    </source>
</evidence>
<dbReference type="Proteomes" id="UP000579281">
    <property type="component" value="Unassembled WGS sequence"/>
</dbReference>
<protein>
    <recommendedName>
        <fullName evidence="3">2-amino-4-ketopentanoate thiolase</fullName>
    </recommendedName>
</protein>
<name>A0A841KUN1_9FIRM</name>
<reference evidence="1 2" key="1">
    <citation type="submission" date="2020-08" db="EMBL/GenBank/DDBJ databases">
        <title>Genomic Encyclopedia of Type Strains, Phase IV (KMG-IV): sequencing the most valuable type-strain genomes for metagenomic binning, comparative biology and taxonomic classification.</title>
        <authorList>
            <person name="Goeker M."/>
        </authorList>
    </citation>
    <scope>NUCLEOTIDE SEQUENCE [LARGE SCALE GENOMIC DNA]</scope>
    <source>
        <strain evidence="1 2">DSM 103526</strain>
    </source>
</reference>
<proteinExistence type="predicted"/>
<keyword evidence="2" id="KW-1185">Reference proteome</keyword>
<sequence>MGSAVKGTWVEIENQVLSATERASQVPEDTKNTPLMMWTRGFLMEESAEIGDDVSVRTFSGRIARGKLVEIHPRFAHDFGNPVPELLETSVSLKEDFANMQEV</sequence>
<dbReference type="RefSeq" id="WP_184311858.1">
    <property type="nucleotide sequence ID" value="NZ_JACHEN010000023.1"/>
</dbReference>
<dbReference type="NCBIfam" id="NF040739">
    <property type="entry name" value="ornith_OrtA"/>
    <property type="match status" value="1"/>
</dbReference>
<dbReference type="Pfam" id="PF22010">
    <property type="entry name" value="OrtA"/>
    <property type="match status" value="1"/>
</dbReference>
<dbReference type="AlphaFoldDB" id="A0A841KUN1"/>
<evidence type="ECO:0000313" key="2">
    <source>
        <dbReference type="Proteomes" id="UP000579281"/>
    </source>
</evidence>
<organism evidence="1 2">
    <name type="scientific">Anaerosolibacter carboniphilus</name>
    <dbReference type="NCBI Taxonomy" id="1417629"/>
    <lineage>
        <taxon>Bacteria</taxon>
        <taxon>Bacillati</taxon>
        <taxon>Bacillota</taxon>
        <taxon>Clostridia</taxon>
        <taxon>Peptostreptococcales</taxon>
        <taxon>Thermotaleaceae</taxon>
        <taxon>Anaerosolibacter</taxon>
    </lineage>
</organism>
<evidence type="ECO:0000313" key="1">
    <source>
        <dbReference type="EMBL" id="MBB6217356.1"/>
    </source>
</evidence>
<gene>
    <name evidence="1" type="ORF">HNQ80_003475</name>
</gene>
<comment type="caution">
    <text evidence="1">The sequence shown here is derived from an EMBL/GenBank/DDBJ whole genome shotgun (WGS) entry which is preliminary data.</text>
</comment>
<dbReference type="InterPro" id="IPR047755">
    <property type="entry name" value="OrtA"/>
</dbReference>